<protein>
    <submittedName>
        <fullName evidence="3">Hydrolase, NUDIX family</fullName>
    </submittedName>
</protein>
<feature type="domain" description="Nudix hydrolase" evidence="2">
    <location>
        <begin position="17"/>
        <end position="146"/>
    </location>
</feature>
<dbReference type="InterPro" id="IPR015797">
    <property type="entry name" value="NUDIX_hydrolase-like_dom_sf"/>
</dbReference>
<evidence type="ECO:0000256" key="1">
    <source>
        <dbReference type="ARBA" id="ARBA00022801"/>
    </source>
</evidence>
<dbReference type="InterPro" id="IPR000086">
    <property type="entry name" value="NUDIX_hydrolase_dom"/>
</dbReference>
<dbReference type="AlphaFoldDB" id="A0A0G0M1A4"/>
<evidence type="ECO:0000259" key="2">
    <source>
        <dbReference type="PROSITE" id="PS51462"/>
    </source>
</evidence>
<dbReference type="Gene3D" id="3.90.79.10">
    <property type="entry name" value="Nucleoside Triphosphate Pyrophosphohydrolase"/>
    <property type="match status" value="1"/>
</dbReference>
<reference evidence="3 4" key="1">
    <citation type="journal article" date="2015" name="Nature">
        <title>rRNA introns, odd ribosomes, and small enigmatic genomes across a large radiation of phyla.</title>
        <authorList>
            <person name="Brown C.T."/>
            <person name="Hug L.A."/>
            <person name="Thomas B.C."/>
            <person name="Sharon I."/>
            <person name="Castelle C.J."/>
            <person name="Singh A."/>
            <person name="Wilkins M.J."/>
            <person name="Williams K.H."/>
            <person name="Banfield J.F."/>
        </authorList>
    </citation>
    <scope>NUCLEOTIDE SEQUENCE [LARGE SCALE GENOMIC DNA]</scope>
</reference>
<dbReference type="PRINTS" id="PR00502">
    <property type="entry name" value="NUDIXFAMILY"/>
</dbReference>
<dbReference type="EMBL" id="LBUP01000001">
    <property type="protein sequence ID" value="KKQ67449.1"/>
    <property type="molecule type" value="Genomic_DNA"/>
</dbReference>
<gene>
    <name evidence="3" type="ORF">US86_C0001G0376</name>
</gene>
<dbReference type="Pfam" id="PF00293">
    <property type="entry name" value="NUDIX"/>
    <property type="match status" value="1"/>
</dbReference>
<accession>A0A0G0M1A4</accession>
<evidence type="ECO:0000313" key="4">
    <source>
        <dbReference type="Proteomes" id="UP000034235"/>
    </source>
</evidence>
<keyword evidence="1 3" id="KW-0378">Hydrolase</keyword>
<dbReference type="InterPro" id="IPR020476">
    <property type="entry name" value="Nudix_hydrolase"/>
</dbReference>
<dbReference type="SUPFAM" id="SSF55811">
    <property type="entry name" value="Nudix"/>
    <property type="match status" value="1"/>
</dbReference>
<organism evidence="3 4">
    <name type="scientific">Candidatus Daviesbacteria bacterium GW2011_GWA2_38_24</name>
    <dbReference type="NCBI Taxonomy" id="1618422"/>
    <lineage>
        <taxon>Bacteria</taxon>
        <taxon>Candidatus Daviesiibacteriota</taxon>
    </lineage>
</organism>
<dbReference type="PANTHER" id="PTHR43736:SF1">
    <property type="entry name" value="DIHYDRONEOPTERIN TRIPHOSPHATE DIPHOSPHATASE"/>
    <property type="match status" value="1"/>
</dbReference>
<proteinExistence type="predicted"/>
<evidence type="ECO:0000313" key="3">
    <source>
        <dbReference type="EMBL" id="KKQ67449.1"/>
    </source>
</evidence>
<comment type="caution">
    <text evidence="3">The sequence shown here is derived from an EMBL/GenBank/DDBJ whole genome shotgun (WGS) entry which is preliminary data.</text>
</comment>
<name>A0A0G0M1A4_9BACT</name>
<dbReference type="PROSITE" id="PS51462">
    <property type="entry name" value="NUDIX"/>
    <property type="match status" value="1"/>
</dbReference>
<dbReference type="Proteomes" id="UP000034235">
    <property type="component" value="Unassembled WGS sequence"/>
</dbReference>
<dbReference type="GO" id="GO:0016787">
    <property type="term" value="F:hydrolase activity"/>
    <property type="evidence" value="ECO:0007669"/>
    <property type="project" value="UniProtKB-KW"/>
</dbReference>
<dbReference type="PANTHER" id="PTHR43736">
    <property type="entry name" value="ADP-RIBOSE PYROPHOSPHATASE"/>
    <property type="match status" value="1"/>
</dbReference>
<sequence>MPKPQETSKHNYMFSDDIKFLQKCIVFHPTENKFLILKRSPDSFSRPNDWDFPGGNVLFGEYHEESLRREIKEEAGLEVVNLKPLQVKTDMRGEIYCIFINYTAQATSTEVALSHEHTDYKWISKDEFLKMETADFLKQAIEECDK</sequence>